<comment type="caution">
    <text evidence="1">The sequence shown here is derived from an EMBL/GenBank/DDBJ whole genome shotgun (WGS) entry which is preliminary data.</text>
</comment>
<reference evidence="1 2" key="1">
    <citation type="journal article" date="2018" name="Front. Plant Sci.">
        <title>Red Clover (Trifolium pratense) and Zigzag Clover (T. medium) - A Picture of Genomic Similarities and Differences.</title>
        <authorList>
            <person name="Dluhosova J."/>
            <person name="Istvanek J."/>
            <person name="Nedelnik J."/>
            <person name="Repkova J."/>
        </authorList>
    </citation>
    <scope>NUCLEOTIDE SEQUENCE [LARGE SCALE GENOMIC DNA]</scope>
    <source>
        <strain evidence="2">cv. 10/8</strain>
        <tissue evidence="1">Leaf</tissue>
    </source>
</reference>
<organism evidence="1 2">
    <name type="scientific">Trifolium medium</name>
    <dbReference type="NCBI Taxonomy" id="97028"/>
    <lineage>
        <taxon>Eukaryota</taxon>
        <taxon>Viridiplantae</taxon>
        <taxon>Streptophyta</taxon>
        <taxon>Embryophyta</taxon>
        <taxon>Tracheophyta</taxon>
        <taxon>Spermatophyta</taxon>
        <taxon>Magnoliopsida</taxon>
        <taxon>eudicotyledons</taxon>
        <taxon>Gunneridae</taxon>
        <taxon>Pentapetalae</taxon>
        <taxon>rosids</taxon>
        <taxon>fabids</taxon>
        <taxon>Fabales</taxon>
        <taxon>Fabaceae</taxon>
        <taxon>Papilionoideae</taxon>
        <taxon>50 kb inversion clade</taxon>
        <taxon>NPAAA clade</taxon>
        <taxon>Hologalegina</taxon>
        <taxon>IRL clade</taxon>
        <taxon>Trifolieae</taxon>
        <taxon>Trifolium</taxon>
    </lineage>
</organism>
<evidence type="ECO:0000313" key="2">
    <source>
        <dbReference type="Proteomes" id="UP000265520"/>
    </source>
</evidence>
<sequence length="57" mass="6886">MLFENQIPILVLHKLSQTIFPNVFEPDMEEMVETEEQIEMEEKRKRKKRAKKINNLA</sequence>
<dbReference type="AlphaFoldDB" id="A0A392VYL1"/>
<dbReference type="EMBL" id="LXQA011304685">
    <property type="protein sequence ID" value="MCI92569.1"/>
    <property type="molecule type" value="Genomic_DNA"/>
</dbReference>
<accession>A0A392VYL1</accession>
<protein>
    <submittedName>
        <fullName evidence="1">Uncharacterized protein</fullName>
    </submittedName>
</protein>
<dbReference type="Proteomes" id="UP000265520">
    <property type="component" value="Unassembled WGS sequence"/>
</dbReference>
<evidence type="ECO:0000313" key="1">
    <source>
        <dbReference type="EMBL" id="MCI92569.1"/>
    </source>
</evidence>
<feature type="non-terminal residue" evidence="1">
    <location>
        <position position="57"/>
    </location>
</feature>
<name>A0A392VYL1_9FABA</name>
<proteinExistence type="predicted"/>
<keyword evidence="2" id="KW-1185">Reference proteome</keyword>